<evidence type="ECO:0000313" key="4">
    <source>
        <dbReference type="Proteomes" id="UP000198994"/>
    </source>
</evidence>
<evidence type="ECO:0000313" key="3">
    <source>
        <dbReference type="EMBL" id="SDE90645.1"/>
    </source>
</evidence>
<protein>
    <submittedName>
        <fullName evidence="3">Uncharacterized domain 1-containing protein</fullName>
    </submittedName>
</protein>
<dbReference type="InterPro" id="IPR029069">
    <property type="entry name" value="HotDog_dom_sf"/>
</dbReference>
<dbReference type="CDD" id="cd03443">
    <property type="entry name" value="PaaI_thioesterase"/>
    <property type="match status" value="1"/>
</dbReference>
<proteinExistence type="predicted"/>
<evidence type="ECO:0000256" key="1">
    <source>
        <dbReference type="ARBA" id="ARBA00022801"/>
    </source>
</evidence>
<dbReference type="NCBIfam" id="TIGR00369">
    <property type="entry name" value="unchar_dom_1"/>
    <property type="match status" value="1"/>
</dbReference>
<keyword evidence="4" id="KW-1185">Reference proteome</keyword>
<dbReference type="Proteomes" id="UP000198994">
    <property type="component" value="Unassembled WGS sequence"/>
</dbReference>
<dbReference type="AlphaFoldDB" id="A0A1G7GR70"/>
<dbReference type="InterPro" id="IPR003736">
    <property type="entry name" value="PAAI_dom"/>
</dbReference>
<dbReference type="EMBL" id="FNAV01000009">
    <property type="protein sequence ID" value="SDE90645.1"/>
    <property type="molecule type" value="Genomic_DNA"/>
</dbReference>
<dbReference type="InterPro" id="IPR006683">
    <property type="entry name" value="Thioestr_dom"/>
</dbReference>
<evidence type="ECO:0000259" key="2">
    <source>
        <dbReference type="Pfam" id="PF03061"/>
    </source>
</evidence>
<dbReference type="GO" id="GO:0061522">
    <property type="term" value="F:1,4-dihydroxy-2-naphthoyl-CoA thioesterase activity"/>
    <property type="evidence" value="ECO:0007669"/>
    <property type="project" value="TreeGrafter"/>
</dbReference>
<dbReference type="Gene3D" id="3.10.129.10">
    <property type="entry name" value="Hotdog Thioesterase"/>
    <property type="match status" value="1"/>
</dbReference>
<dbReference type="OrthoDB" id="9805304at2"/>
<dbReference type="RefSeq" id="WP_089960655.1">
    <property type="nucleotide sequence ID" value="NZ_FNAV01000009.1"/>
</dbReference>
<gene>
    <name evidence="3" type="ORF">SAMN04488105_109158</name>
</gene>
<reference evidence="4" key="1">
    <citation type="submission" date="2016-10" db="EMBL/GenBank/DDBJ databases">
        <authorList>
            <person name="Varghese N."/>
            <person name="Submissions S."/>
        </authorList>
    </citation>
    <scope>NUCLEOTIDE SEQUENCE [LARGE SCALE GENOMIC DNA]</scope>
    <source>
        <strain evidence="4">DSM 10146</strain>
    </source>
</reference>
<dbReference type="STRING" id="282683.SAMN04488105_109158"/>
<dbReference type="GO" id="GO:0005829">
    <property type="term" value="C:cytosol"/>
    <property type="evidence" value="ECO:0007669"/>
    <property type="project" value="TreeGrafter"/>
</dbReference>
<sequence length="142" mass="15305">MAITFTIAEMEDYLADVFPQVDGMFGIDRMDENLLVMRLRVSDAHLRPGGTVSGPSMFALVDVAAYVATLARIGRQALTVTTHCSIDFMRKPEAGVDLLAEARLLKLGRSLSVTDVLLYSEGSDKAVAHASLTYSIPPVAMG</sequence>
<dbReference type="PANTHER" id="PTHR43240:SF10">
    <property type="entry name" value="BLL4964 PROTEIN"/>
    <property type="match status" value="1"/>
</dbReference>
<name>A0A1G7GR70_9RHOB</name>
<accession>A0A1G7GR70</accession>
<dbReference type="PANTHER" id="PTHR43240">
    <property type="entry name" value="1,4-DIHYDROXY-2-NAPHTHOYL-COA THIOESTERASE 1"/>
    <property type="match status" value="1"/>
</dbReference>
<keyword evidence="1" id="KW-0378">Hydrolase</keyword>
<dbReference type="Pfam" id="PF03061">
    <property type="entry name" value="4HBT"/>
    <property type="match status" value="1"/>
</dbReference>
<dbReference type="SUPFAM" id="SSF54637">
    <property type="entry name" value="Thioesterase/thiol ester dehydrase-isomerase"/>
    <property type="match status" value="1"/>
</dbReference>
<feature type="domain" description="Thioesterase" evidence="2">
    <location>
        <begin position="49"/>
        <end position="125"/>
    </location>
</feature>
<organism evidence="3 4">
    <name type="scientific">Salipiger thiooxidans</name>
    <dbReference type="NCBI Taxonomy" id="282683"/>
    <lineage>
        <taxon>Bacteria</taxon>
        <taxon>Pseudomonadati</taxon>
        <taxon>Pseudomonadota</taxon>
        <taxon>Alphaproteobacteria</taxon>
        <taxon>Rhodobacterales</taxon>
        <taxon>Roseobacteraceae</taxon>
        <taxon>Salipiger</taxon>
    </lineage>
</organism>